<sequence length="141" mass="16646">VLCYLESSQLNILVDRWVYFSDSVYYISSTKKTWQDSRNDCLQKGADLMIINSKEEQDFTRQLKDFMWIGLTDRETEGTWKWVDGTPMTTSYWASDEPNNSGPGNIEENCGEMRWHQLENNWNDLPCDDLNFWICELKLPP</sequence>
<dbReference type="InterPro" id="IPR016187">
    <property type="entry name" value="CTDL_fold"/>
</dbReference>
<dbReference type="InterPro" id="IPR001304">
    <property type="entry name" value="C-type_lectin-like"/>
</dbReference>
<keyword evidence="2" id="KW-1015">Disulfide bond</keyword>
<dbReference type="Pfam" id="PF00059">
    <property type="entry name" value="Lectin_C"/>
    <property type="match status" value="1"/>
</dbReference>
<dbReference type="InterPro" id="IPR016186">
    <property type="entry name" value="C-type_lectin-like/link_sf"/>
</dbReference>
<keyword evidence="1" id="KW-0430">Lectin</keyword>
<protein>
    <recommendedName>
        <fullName evidence="3">C-type lectin domain-containing protein</fullName>
    </recommendedName>
</protein>
<evidence type="ECO:0000313" key="5">
    <source>
        <dbReference type="Proteomes" id="UP000261420"/>
    </source>
</evidence>
<dbReference type="PANTHER" id="PTHR22803">
    <property type="entry name" value="MANNOSE, PHOSPHOLIPASE, LECTIN RECEPTOR RELATED"/>
    <property type="match status" value="1"/>
</dbReference>
<reference evidence="4" key="1">
    <citation type="submission" date="2025-08" db="UniProtKB">
        <authorList>
            <consortium name="Ensembl"/>
        </authorList>
    </citation>
    <scope>IDENTIFICATION</scope>
</reference>
<dbReference type="CDD" id="cd03590">
    <property type="entry name" value="CLECT_DC-SIGN_like"/>
    <property type="match status" value="1"/>
</dbReference>
<evidence type="ECO:0000256" key="1">
    <source>
        <dbReference type="ARBA" id="ARBA00022734"/>
    </source>
</evidence>
<proteinExistence type="predicted"/>
<dbReference type="InterPro" id="IPR018378">
    <property type="entry name" value="C-type_lectin_CS"/>
</dbReference>
<dbReference type="AlphaFoldDB" id="A0A3B4U2E1"/>
<evidence type="ECO:0000259" key="3">
    <source>
        <dbReference type="PROSITE" id="PS50041"/>
    </source>
</evidence>
<dbReference type="GeneTree" id="ENSGT01020000230338"/>
<dbReference type="InterPro" id="IPR050111">
    <property type="entry name" value="C-type_lectin/snaclec_domain"/>
</dbReference>
<keyword evidence="5" id="KW-1185">Reference proteome</keyword>
<dbReference type="Ensembl" id="ENSSDUT00000012729.1">
    <property type="protein sequence ID" value="ENSSDUP00000012507.1"/>
    <property type="gene ID" value="ENSSDUG00000009100.1"/>
</dbReference>
<dbReference type="PROSITE" id="PS00615">
    <property type="entry name" value="C_TYPE_LECTIN_1"/>
    <property type="match status" value="1"/>
</dbReference>
<name>A0A3B4U2E1_SERDU</name>
<evidence type="ECO:0000313" key="4">
    <source>
        <dbReference type="Ensembl" id="ENSSDUP00000012507.1"/>
    </source>
</evidence>
<dbReference type="SUPFAM" id="SSF56436">
    <property type="entry name" value="C-type lectin-like"/>
    <property type="match status" value="1"/>
</dbReference>
<dbReference type="Gene3D" id="3.10.100.10">
    <property type="entry name" value="Mannose-Binding Protein A, subunit A"/>
    <property type="match status" value="1"/>
</dbReference>
<dbReference type="PROSITE" id="PS50041">
    <property type="entry name" value="C_TYPE_LECTIN_2"/>
    <property type="match status" value="1"/>
</dbReference>
<feature type="domain" description="C-type lectin" evidence="3">
    <location>
        <begin position="20"/>
        <end position="136"/>
    </location>
</feature>
<evidence type="ECO:0000256" key="2">
    <source>
        <dbReference type="ARBA" id="ARBA00023157"/>
    </source>
</evidence>
<dbReference type="GO" id="GO:0030246">
    <property type="term" value="F:carbohydrate binding"/>
    <property type="evidence" value="ECO:0007669"/>
    <property type="project" value="UniProtKB-KW"/>
</dbReference>
<reference evidence="4" key="2">
    <citation type="submission" date="2025-09" db="UniProtKB">
        <authorList>
            <consortium name="Ensembl"/>
        </authorList>
    </citation>
    <scope>IDENTIFICATION</scope>
</reference>
<dbReference type="SMART" id="SM00034">
    <property type="entry name" value="CLECT"/>
    <property type="match status" value="1"/>
</dbReference>
<dbReference type="OMA" id="VEKWICE"/>
<dbReference type="Proteomes" id="UP000261420">
    <property type="component" value="Unplaced"/>
</dbReference>
<organism evidence="4 5">
    <name type="scientific">Seriola dumerili</name>
    <name type="common">Greater amberjack</name>
    <name type="synonym">Caranx dumerili</name>
    <dbReference type="NCBI Taxonomy" id="41447"/>
    <lineage>
        <taxon>Eukaryota</taxon>
        <taxon>Metazoa</taxon>
        <taxon>Chordata</taxon>
        <taxon>Craniata</taxon>
        <taxon>Vertebrata</taxon>
        <taxon>Euteleostomi</taxon>
        <taxon>Actinopterygii</taxon>
        <taxon>Neopterygii</taxon>
        <taxon>Teleostei</taxon>
        <taxon>Neoteleostei</taxon>
        <taxon>Acanthomorphata</taxon>
        <taxon>Carangaria</taxon>
        <taxon>Carangiformes</taxon>
        <taxon>Carangidae</taxon>
        <taxon>Seriola</taxon>
    </lineage>
</organism>
<accession>A0A3B4U2E1</accession>
<dbReference type="InterPro" id="IPR033989">
    <property type="entry name" value="CD209-like_CTLD"/>
</dbReference>